<comment type="caution">
    <text evidence="1">The sequence shown here is derived from an EMBL/GenBank/DDBJ whole genome shotgun (WGS) entry which is preliminary data.</text>
</comment>
<protein>
    <submittedName>
        <fullName evidence="1">DNA-binding protein</fullName>
    </submittedName>
</protein>
<evidence type="ECO:0000313" key="1">
    <source>
        <dbReference type="EMBL" id="OZG50664.1"/>
    </source>
</evidence>
<dbReference type="PANTHER" id="PTHR34374">
    <property type="entry name" value="LARGE RIBOSOMAL RNA SUBUNIT ACCUMULATION PROTEIN YCED HOMOLOG 1, CHLOROPLASTIC"/>
    <property type="match status" value="1"/>
</dbReference>
<keyword evidence="2" id="KW-1185">Reference proteome</keyword>
<dbReference type="InterPro" id="IPR003772">
    <property type="entry name" value="YceD"/>
</dbReference>
<accession>A0A261EUX1</accession>
<dbReference type="PANTHER" id="PTHR34374:SF1">
    <property type="entry name" value="LARGE RIBOSOMAL RNA SUBUNIT ACCUMULATION PROTEIN YCED HOMOLOG 1, CHLOROPLASTIC"/>
    <property type="match status" value="1"/>
</dbReference>
<dbReference type="Pfam" id="PF02620">
    <property type="entry name" value="YceD"/>
    <property type="match status" value="1"/>
</dbReference>
<dbReference type="AlphaFoldDB" id="A0A261EUX1"/>
<organism evidence="1 2">
    <name type="scientific">Bombiscardovia coagulans</name>
    <dbReference type="NCBI Taxonomy" id="686666"/>
    <lineage>
        <taxon>Bacteria</taxon>
        <taxon>Bacillati</taxon>
        <taxon>Actinomycetota</taxon>
        <taxon>Actinomycetes</taxon>
        <taxon>Bifidobacteriales</taxon>
        <taxon>Bifidobacteriaceae</taxon>
        <taxon>Bombiscardovia</taxon>
    </lineage>
</organism>
<proteinExistence type="predicted"/>
<dbReference type="OrthoDB" id="9790372at2"/>
<dbReference type="GO" id="GO:0003677">
    <property type="term" value="F:DNA binding"/>
    <property type="evidence" value="ECO:0007669"/>
    <property type="project" value="UniProtKB-KW"/>
</dbReference>
<evidence type="ECO:0000313" key="2">
    <source>
        <dbReference type="Proteomes" id="UP000216004"/>
    </source>
</evidence>
<dbReference type="Proteomes" id="UP000216004">
    <property type="component" value="Unassembled WGS sequence"/>
</dbReference>
<gene>
    <name evidence="1" type="ORF">BOCO_0264</name>
</gene>
<name>A0A261EUX1_9BIFI</name>
<reference evidence="1 2" key="1">
    <citation type="journal article" date="2017" name="BMC Genomics">
        <title>Comparative genomic and phylogenomic analyses of the Bifidobacteriaceae family.</title>
        <authorList>
            <person name="Lugli G.A."/>
            <person name="Milani C."/>
            <person name="Turroni F."/>
            <person name="Duranti S."/>
            <person name="Mancabelli L."/>
            <person name="Mangifesta M."/>
            <person name="Ferrario C."/>
            <person name="Modesto M."/>
            <person name="Mattarelli P."/>
            <person name="Jiri K."/>
            <person name="van Sinderen D."/>
            <person name="Ventura M."/>
        </authorList>
    </citation>
    <scope>NUCLEOTIDE SEQUENCE [LARGE SCALE GENOMIC DNA]</scope>
    <source>
        <strain evidence="1 2">DSM 22924</strain>
    </source>
</reference>
<dbReference type="RefSeq" id="WP_094722314.1">
    <property type="nucleotide sequence ID" value="NZ_MWWS01000003.1"/>
</dbReference>
<dbReference type="EMBL" id="MWWS01000003">
    <property type="protein sequence ID" value="OZG50664.1"/>
    <property type="molecule type" value="Genomic_DNA"/>
</dbReference>
<keyword evidence="1" id="KW-0238">DNA-binding</keyword>
<sequence length="201" mass="21814">MDKTTSSPWAISVAQLAQHAGQSKAIDIDFPAPSGIGDDIVGVREGDLIHMQANIDSIVDGLILNAHVSAPMHAVCTRCLKPLSNSKELDIVAFYPYDMKEIDESEGDLEIVAGEDEADDGNTYPLAAGGTVLDVETLLRDNLVESIPLKVLCKPDCKGLCSQCGVNLNENPDHHHDTSDDRWAILEDLKAQLEHKEETTK</sequence>